<sequence>MARALGLSRTTVSESLRDEPRVHLATRQRVQAHARAVGYRFNPLASSILSEVRRTRLSAFHGVLAAVSLEEPRRPPFTGPFWRELLRGAAARAEQLGFKLEQFVVGEPGVSVHRLDTILQSRGIRGVLIMPAWDQPELTQLDWQHYTGVYADYLIDHPALHSVCPDHPRAMVTALERLKQLGYRRPGLALQEHESARLQHRWAGAFLADVRLNRRFAFVPPLIEPQLNVARFKKWFQRYQPDVVLGHRAEIVGWMKDCGARVPQTHGFCCLNTSINATPCAGLDQQPYQIGVRGVEIVISQLHRNEYGIPELPCNTTVPSRWVDGPTLPS</sequence>
<gene>
    <name evidence="5" type="ordered locus">Oter_4267</name>
</gene>
<dbReference type="AlphaFoldDB" id="B1ZP54"/>
<name>B1ZP54_OPITP</name>
<dbReference type="InterPro" id="IPR028082">
    <property type="entry name" value="Peripla_BP_I"/>
</dbReference>
<dbReference type="PANTHER" id="PTHR30146">
    <property type="entry name" value="LACI-RELATED TRANSCRIPTIONAL REPRESSOR"/>
    <property type="match status" value="1"/>
</dbReference>
<dbReference type="PROSITE" id="PS50932">
    <property type="entry name" value="HTH_LACI_2"/>
    <property type="match status" value="1"/>
</dbReference>
<dbReference type="EMBL" id="CP001032">
    <property type="protein sequence ID" value="ACB77540.1"/>
    <property type="molecule type" value="Genomic_DNA"/>
</dbReference>
<dbReference type="Gene3D" id="1.10.260.40">
    <property type="entry name" value="lambda repressor-like DNA-binding domains"/>
    <property type="match status" value="1"/>
</dbReference>
<dbReference type="STRING" id="452637.Oter_4267"/>
<dbReference type="PANTHER" id="PTHR30146:SF109">
    <property type="entry name" value="HTH-TYPE TRANSCRIPTIONAL REGULATOR GALS"/>
    <property type="match status" value="1"/>
</dbReference>
<dbReference type="eggNOG" id="COG1609">
    <property type="taxonomic scope" value="Bacteria"/>
</dbReference>
<dbReference type="Proteomes" id="UP000007013">
    <property type="component" value="Chromosome"/>
</dbReference>
<organism evidence="5 6">
    <name type="scientific">Opitutus terrae (strain DSM 11246 / JCM 15787 / PB90-1)</name>
    <dbReference type="NCBI Taxonomy" id="452637"/>
    <lineage>
        <taxon>Bacteria</taxon>
        <taxon>Pseudomonadati</taxon>
        <taxon>Verrucomicrobiota</taxon>
        <taxon>Opitutia</taxon>
        <taxon>Opitutales</taxon>
        <taxon>Opitutaceae</taxon>
        <taxon>Opitutus</taxon>
    </lineage>
</organism>
<keyword evidence="3" id="KW-0804">Transcription</keyword>
<dbReference type="InterPro" id="IPR001761">
    <property type="entry name" value="Peripla_BP/Lac1_sug-bd_dom"/>
</dbReference>
<reference evidence="5 6" key="1">
    <citation type="journal article" date="2011" name="J. Bacteriol.">
        <title>Genome sequence of the verrucomicrobium Opitutus terrae PB90-1, an abundant inhabitant of rice paddy soil ecosystems.</title>
        <authorList>
            <person name="van Passel M.W."/>
            <person name="Kant R."/>
            <person name="Palva A."/>
            <person name="Copeland A."/>
            <person name="Lucas S."/>
            <person name="Lapidus A."/>
            <person name="Glavina del Rio T."/>
            <person name="Pitluck S."/>
            <person name="Goltsman E."/>
            <person name="Clum A."/>
            <person name="Sun H."/>
            <person name="Schmutz J."/>
            <person name="Larimer F.W."/>
            <person name="Land M.L."/>
            <person name="Hauser L."/>
            <person name="Kyrpides N."/>
            <person name="Mikhailova N."/>
            <person name="Richardson P.P."/>
            <person name="Janssen P.H."/>
            <person name="de Vos W.M."/>
            <person name="Smidt H."/>
        </authorList>
    </citation>
    <scope>NUCLEOTIDE SEQUENCE [LARGE SCALE GENOMIC DNA]</scope>
    <source>
        <strain evidence="6">DSM 11246 / JCM 15787 / PB90-1</strain>
    </source>
</reference>
<dbReference type="Gene3D" id="3.40.50.2300">
    <property type="match status" value="2"/>
</dbReference>
<keyword evidence="6" id="KW-1185">Reference proteome</keyword>
<dbReference type="InterPro" id="IPR010982">
    <property type="entry name" value="Lambda_DNA-bd_dom_sf"/>
</dbReference>
<dbReference type="HOGENOM" id="CLU_042649_0_0_0"/>
<dbReference type="InterPro" id="IPR000843">
    <property type="entry name" value="HTH_LacI"/>
</dbReference>
<evidence type="ECO:0000256" key="1">
    <source>
        <dbReference type="ARBA" id="ARBA00023015"/>
    </source>
</evidence>
<dbReference type="Pfam" id="PF00532">
    <property type="entry name" value="Peripla_BP_1"/>
    <property type="match status" value="1"/>
</dbReference>
<accession>B1ZP54</accession>
<dbReference type="GO" id="GO:0000976">
    <property type="term" value="F:transcription cis-regulatory region binding"/>
    <property type="evidence" value="ECO:0007669"/>
    <property type="project" value="TreeGrafter"/>
</dbReference>
<dbReference type="SMART" id="SM00354">
    <property type="entry name" value="HTH_LACI"/>
    <property type="match status" value="1"/>
</dbReference>
<proteinExistence type="predicted"/>
<dbReference type="SUPFAM" id="SSF53822">
    <property type="entry name" value="Periplasmic binding protein-like I"/>
    <property type="match status" value="1"/>
</dbReference>
<protein>
    <submittedName>
        <fullName evidence="5">Transcriptional regulator, LacI family</fullName>
    </submittedName>
</protein>
<dbReference type="SUPFAM" id="SSF47413">
    <property type="entry name" value="lambda repressor-like DNA-binding domains"/>
    <property type="match status" value="1"/>
</dbReference>
<evidence type="ECO:0000313" key="6">
    <source>
        <dbReference type="Proteomes" id="UP000007013"/>
    </source>
</evidence>
<evidence type="ECO:0000256" key="3">
    <source>
        <dbReference type="ARBA" id="ARBA00023163"/>
    </source>
</evidence>
<dbReference type="CDD" id="cd01392">
    <property type="entry name" value="HTH_LacI"/>
    <property type="match status" value="1"/>
</dbReference>
<evidence type="ECO:0000313" key="5">
    <source>
        <dbReference type="EMBL" id="ACB77540.1"/>
    </source>
</evidence>
<keyword evidence="2" id="KW-0238">DNA-binding</keyword>
<feature type="domain" description="HTH lacI-type" evidence="4">
    <location>
        <begin position="1"/>
        <end position="50"/>
    </location>
</feature>
<keyword evidence="1" id="KW-0805">Transcription regulation</keyword>
<evidence type="ECO:0000256" key="2">
    <source>
        <dbReference type="ARBA" id="ARBA00023125"/>
    </source>
</evidence>
<dbReference type="GO" id="GO:0003700">
    <property type="term" value="F:DNA-binding transcription factor activity"/>
    <property type="evidence" value="ECO:0007669"/>
    <property type="project" value="TreeGrafter"/>
</dbReference>
<dbReference type="KEGG" id="ote:Oter_4267"/>
<evidence type="ECO:0000259" key="4">
    <source>
        <dbReference type="PROSITE" id="PS50932"/>
    </source>
</evidence>